<dbReference type="Gene3D" id="1.20.1260.10">
    <property type="match status" value="1"/>
</dbReference>
<dbReference type="Pfam" id="PF00210">
    <property type="entry name" value="Ferritin"/>
    <property type="match status" value="1"/>
</dbReference>
<dbReference type="GO" id="GO:0008199">
    <property type="term" value="F:ferric iron binding"/>
    <property type="evidence" value="ECO:0007669"/>
    <property type="project" value="InterPro"/>
</dbReference>
<dbReference type="Proteomes" id="UP000593735">
    <property type="component" value="Chromosome"/>
</dbReference>
<name>A0A7S7M959_9ACTN</name>
<organism evidence="4 5">
    <name type="scientific">Thermophilibacter immobilis</name>
    <dbReference type="NCBI Taxonomy" id="2779519"/>
    <lineage>
        <taxon>Bacteria</taxon>
        <taxon>Bacillati</taxon>
        <taxon>Actinomycetota</taxon>
        <taxon>Coriobacteriia</taxon>
        <taxon>Coriobacteriales</taxon>
        <taxon>Atopobiaceae</taxon>
        <taxon>Thermophilibacter</taxon>
    </lineage>
</organism>
<evidence type="ECO:0000256" key="2">
    <source>
        <dbReference type="RuleBase" id="RU003875"/>
    </source>
</evidence>
<comment type="similarity">
    <text evidence="1 2">Belongs to the Dps family.</text>
</comment>
<reference evidence="4 5" key="1">
    <citation type="submission" date="2020-10" db="EMBL/GenBank/DDBJ databases">
        <title>Olsenella immobilis sp.nov., isolated from the mud in a fermentation cellar used for the production of Chinese strong-flavoured liquor.</title>
        <authorList>
            <person name="Lu L."/>
        </authorList>
    </citation>
    <scope>NUCLEOTIDE SEQUENCE [LARGE SCALE GENOMIC DNA]</scope>
    <source>
        <strain evidence="4 5">LZLJ-2</strain>
    </source>
</reference>
<sequence>MESKLNHLLADLVVEYHKLQSFHWYVKGPDFFQAHPKIEDFYGDVNDFVDQIAEVILQIGAQPISSMHQFLETSSIEERSDGYVSSRDAYASIIEDFQSILDEASSIKGAADDENAYLVSTTMDDLIVSFSKALWMLRQGR</sequence>
<accession>A0A7S7M959</accession>
<feature type="domain" description="Ferritin/DPS" evidence="3">
    <location>
        <begin position="4"/>
        <end position="138"/>
    </location>
</feature>
<dbReference type="AlphaFoldDB" id="A0A7S7M959"/>
<dbReference type="InterPro" id="IPR008331">
    <property type="entry name" value="Ferritin_DPS_dom"/>
</dbReference>
<evidence type="ECO:0000259" key="3">
    <source>
        <dbReference type="Pfam" id="PF00210"/>
    </source>
</evidence>
<evidence type="ECO:0000256" key="1">
    <source>
        <dbReference type="ARBA" id="ARBA00009497"/>
    </source>
</evidence>
<dbReference type="RefSeq" id="WP_194372027.1">
    <property type="nucleotide sequence ID" value="NZ_CP063767.1"/>
</dbReference>
<dbReference type="InterPro" id="IPR012347">
    <property type="entry name" value="Ferritin-like"/>
</dbReference>
<dbReference type="EMBL" id="CP063767">
    <property type="protein sequence ID" value="QOY61041.1"/>
    <property type="molecule type" value="Genomic_DNA"/>
</dbReference>
<gene>
    <name evidence="4" type="ORF">INP52_02200</name>
</gene>
<evidence type="ECO:0000313" key="5">
    <source>
        <dbReference type="Proteomes" id="UP000593735"/>
    </source>
</evidence>
<dbReference type="KEGG" id="tio:INP52_02200"/>
<dbReference type="InterPro" id="IPR009078">
    <property type="entry name" value="Ferritin-like_SF"/>
</dbReference>
<dbReference type="PRINTS" id="PR01346">
    <property type="entry name" value="HELNAPAPROT"/>
</dbReference>
<dbReference type="PANTHER" id="PTHR42932">
    <property type="entry name" value="GENERAL STRESS PROTEIN 20U"/>
    <property type="match status" value="1"/>
</dbReference>
<dbReference type="InterPro" id="IPR002177">
    <property type="entry name" value="DPS_DNA-bd"/>
</dbReference>
<dbReference type="PANTHER" id="PTHR42932:SF1">
    <property type="entry name" value="GENERAL STRESS PROTEIN 20U"/>
    <property type="match status" value="1"/>
</dbReference>
<evidence type="ECO:0000313" key="4">
    <source>
        <dbReference type="EMBL" id="QOY61041.1"/>
    </source>
</evidence>
<keyword evidence="5" id="KW-1185">Reference proteome</keyword>
<protein>
    <submittedName>
        <fullName evidence="4">DNA starvation/stationary phase protection protein</fullName>
    </submittedName>
</protein>
<dbReference type="PIRSF" id="PIRSF005900">
    <property type="entry name" value="Dps"/>
    <property type="match status" value="1"/>
</dbReference>
<proteinExistence type="inferred from homology"/>
<dbReference type="SUPFAM" id="SSF47240">
    <property type="entry name" value="Ferritin-like"/>
    <property type="match status" value="1"/>
</dbReference>
<dbReference type="CDD" id="cd01043">
    <property type="entry name" value="DPS"/>
    <property type="match status" value="1"/>
</dbReference>